<protein>
    <submittedName>
        <fullName evidence="3">NAD(P)H dehydrogenase (Quinone)</fullName>
    </submittedName>
</protein>
<dbReference type="RefSeq" id="WP_133555397.1">
    <property type="nucleotide sequence ID" value="NZ_SNYF01000006.1"/>
</dbReference>
<evidence type="ECO:0000313" key="4">
    <source>
        <dbReference type="Proteomes" id="UP000294535"/>
    </source>
</evidence>
<dbReference type="OrthoDB" id="9790745at2"/>
<dbReference type="GO" id="GO:0010181">
    <property type="term" value="F:FMN binding"/>
    <property type="evidence" value="ECO:0007669"/>
    <property type="project" value="InterPro"/>
</dbReference>
<comment type="caution">
    <text evidence="3">The sequence shown here is derived from an EMBL/GenBank/DDBJ whole genome shotgun (WGS) entry which is preliminary data.</text>
</comment>
<dbReference type="PROSITE" id="PS50902">
    <property type="entry name" value="FLAVODOXIN_LIKE"/>
    <property type="match status" value="1"/>
</dbReference>
<organism evidence="3 4">
    <name type="scientific">Algoriphagus boseongensis</name>
    <dbReference type="NCBI Taxonomy" id="1442587"/>
    <lineage>
        <taxon>Bacteria</taxon>
        <taxon>Pseudomonadati</taxon>
        <taxon>Bacteroidota</taxon>
        <taxon>Cytophagia</taxon>
        <taxon>Cytophagales</taxon>
        <taxon>Cyclobacteriaceae</taxon>
        <taxon>Algoriphagus</taxon>
    </lineage>
</organism>
<evidence type="ECO:0000259" key="2">
    <source>
        <dbReference type="PROSITE" id="PS50902"/>
    </source>
</evidence>
<accession>A0A4R6T816</accession>
<feature type="signal peptide" evidence="1">
    <location>
        <begin position="1"/>
        <end position="19"/>
    </location>
</feature>
<feature type="domain" description="Flavodoxin-like" evidence="2">
    <location>
        <begin position="25"/>
        <end position="177"/>
    </location>
</feature>
<dbReference type="AlphaFoldDB" id="A0A4R6T816"/>
<name>A0A4R6T816_9BACT</name>
<dbReference type="Proteomes" id="UP000294535">
    <property type="component" value="Unassembled WGS sequence"/>
</dbReference>
<dbReference type="Pfam" id="PF00258">
    <property type="entry name" value="Flavodoxin_1"/>
    <property type="match status" value="1"/>
</dbReference>
<dbReference type="EMBL" id="SNYF01000006">
    <property type="protein sequence ID" value="TDQ17395.1"/>
    <property type="molecule type" value="Genomic_DNA"/>
</dbReference>
<gene>
    <name evidence="3" type="ORF">DFQ04_2048</name>
</gene>
<dbReference type="InterPro" id="IPR029039">
    <property type="entry name" value="Flavoprotein-like_sf"/>
</dbReference>
<dbReference type="SUPFAM" id="SSF52218">
    <property type="entry name" value="Flavoproteins"/>
    <property type="match status" value="1"/>
</dbReference>
<dbReference type="Gene3D" id="3.40.50.360">
    <property type="match status" value="1"/>
</dbReference>
<evidence type="ECO:0000256" key="1">
    <source>
        <dbReference type="SAM" id="SignalP"/>
    </source>
</evidence>
<feature type="chain" id="PRO_5020868760" evidence="1">
    <location>
        <begin position="20"/>
        <end position="192"/>
    </location>
</feature>
<dbReference type="InterPro" id="IPR008254">
    <property type="entry name" value="Flavodoxin/NO_synth"/>
</dbReference>
<evidence type="ECO:0000313" key="3">
    <source>
        <dbReference type="EMBL" id="TDQ17395.1"/>
    </source>
</evidence>
<proteinExistence type="predicted"/>
<keyword evidence="1" id="KW-0732">Signal</keyword>
<reference evidence="3 4" key="1">
    <citation type="submission" date="2019-03" db="EMBL/GenBank/DDBJ databases">
        <title>Genomic Encyclopedia of Type Strains, Phase III (KMG-III): the genomes of soil and plant-associated and newly described type strains.</title>
        <authorList>
            <person name="Whitman W."/>
        </authorList>
    </citation>
    <scope>NUCLEOTIDE SEQUENCE [LARGE SCALE GENOMIC DNA]</scope>
    <source>
        <strain evidence="3 4">CECT 8446</strain>
    </source>
</reference>
<keyword evidence="4" id="KW-1185">Reference proteome</keyword>
<sequence length="192" mass="20470">MKNLLLVLLLFGNSFSLLAQENPIVLITYYSQSGNTKTLAEAIQKGAQSVNGVEVKLLAIEEVEVSDLLAASAILVGSPVYNANIATPVQEFINSWPFEGRPLKNKIGAAFATGGGISIGEEGVMIDILRSMLIHGMIVMGGEEVESAFGASAITGEGSFSNEKMDEIFLNKGFGLGKRVAEAVLRFNFPEK</sequence>